<dbReference type="SUPFAM" id="SSF81653">
    <property type="entry name" value="Calcium ATPase, transduction domain A"/>
    <property type="match status" value="1"/>
</dbReference>
<dbReference type="SMART" id="SM00831">
    <property type="entry name" value="Cation_ATPase_N"/>
    <property type="match status" value="1"/>
</dbReference>
<evidence type="ECO:0000256" key="2">
    <source>
        <dbReference type="ARBA" id="ARBA00006124"/>
    </source>
</evidence>
<evidence type="ECO:0000256" key="8">
    <source>
        <dbReference type="ARBA" id="ARBA00022796"/>
    </source>
</evidence>
<evidence type="ECO:0000256" key="11">
    <source>
        <dbReference type="ARBA" id="ARBA00022860"/>
    </source>
</evidence>
<evidence type="ECO:0000313" key="21">
    <source>
        <dbReference type="Proteomes" id="UP000275408"/>
    </source>
</evidence>
<feature type="compositionally biased region" description="Acidic residues" evidence="17">
    <location>
        <begin position="311"/>
        <end position="322"/>
    </location>
</feature>
<dbReference type="GO" id="GO:0140581">
    <property type="term" value="F:P-type monovalent copper transporter activity"/>
    <property type="evidence" value="ECO:0007669"/>
    <property type="project" value="UniProtKB-EC"/>
</dbReference>
<dbReference type="FunFam" id="1.20.1110.10:FF:000033">
    <property type="entry name" value="Calcium-transporting ATPase"/>
    <property type="match status" value="1"/>
</dbReference>
<feature type="transmembrane region" description="Helical" evidence="18">
    <location>
        <begin position="111"/>
        <end position="130"/>
    </location>
</feature>
<keyword evidence="15" id="KW-0406">Ion transport</keyword>
<dbReference type="GO" id="GO:0046872">
    <property type="term" value="F:metal ion binding"/>
    <property type="evidence" value="ECO:0007669"/>
    <property type="project" value="UniProtKB-KW"/>
</dbReference>
<feature type="transmembrane region" description="Helical" evidence="18">
    <location>
        <begin position="931"/>
        <end position="953"/>
    </location>
</feature>
<dbReference type="PANTHER" id="PTHR24093:SF369">
    <property type="entry name" value="CALCIUM-TRANSPORTING ATPASE"/>
    <property type="match status" value="1"/>
</dbReference>
<dbReference type="FunFam" id="3.40.50.1000:FF:000144">
    <property type="entry name" value="copper-transporting ATPase 1 isoform X2"/>
    <property type="match status" value="1"/>
</dbReference>
<feature type="compositionally biased region" description="Basic and acidic residues" evidence="17">
    <location>
        <begin position="284"/>
        <end position="298"/>
    </location>
</feature>
<dbReference type="OrthoDB" id="116380at2759"/>
<dbReference type="EMBL" id="RCHS01004020">
    <property type="protein sequence ID" value="RMX38332.1"/>
    <property type="molecule type" value="Genomic_DNA"/>
</dbReference>
<accession>A0A3M6TAB1</accession>
<dbReference type="Gene3D" id="1.20.1110.10">
    <property type="entry name" value="Calcium-transporting ATPase, transmembrane domain"/>
    <property type="match status" value="3"/>
</dbReference>
<keyword evidence="16 18" id="KW-0472">Membrane</keyword>
<dbReference type="Pfam" id="PF08282">
    <property type="entry name" value="Hydrolase_3"/>
    <property type="match status" value="1"/>
</dbReference>
<dbReference type="Pfam" id="PF12424">
    <property type="entry name" value="ATP_Ca_trans_C"/>
    <property type="match status" value="1"/>
</dbReference>
<dbReference type="InterPro" id="IPR023299">
    <property type="entry name" value="ATPase_P-typ_cyto_dom_N"/>
</dbReference>
<dbReference type="InterPro" id="IPR044492">
    <property type="entry name" value="P_typ_ATPase_HD_dom"/>
</dbReference>
<evidence type="ECO:0000259" key="19">
    <source>
        <dbReference type="SMART" id="SM00831"/>
    </source>
</evidence>
<comment type="caution">
    <text evidence="20">The sequence shown here is derived from an EMBL/GenBank/DDBJ whole genome shotgun (WGS) entry which is preliminary data.</text>
</comment>
<keyword evidence="11" id="KW-0112">Calmodulin-binding</keyword>
<dbReference type="Pfam" id="PF00689">
    <property type="entry name" value="Cation_ATPase_C"/>
    <property type="match status" value="1"/>
</dbReference>
<evidence type="ECO:0000256" key="15">
    <source>
        <dbReference type="ARBA" id="ARBA00023065"/>
    </source>
</evidence>
<dbReference type="SUPFAM" id="SSF56784">
    <property type="entry name" value="HAD-like"/>
    <property type="match status" value="1"/>
</dbReference>
<evidence type="ECO:0000256" key="6">
    <source>
        <dbReference type="ARBA" id="ARBA00022723"/>
    </source>
</evidence>
<dbReference type="PRINTS" id="PR00119">
    <property type="entry name" value="CATATPASE"/>
</dbReference>
<feature type="transmembrane region" description="Helical" evidence="18">
    <location>
        <begin position="1043"/>
        <end position="1064"/>
    </location>
</feature>
<keyword evidence="7" id="KW-0547">Nucleotide-binding</keyword>
<evidence type="ECO:0000313" key="20">
    <source>
        <dbReference type="EMBL" id="RMX38332.1"/>
    </source>
</evidence>
<name>A0A3M6TAB1_POCDA</name>
<dbReference type="InterPro" id="IPR006068">
    <property type="entry name" value="ATPase_P-typ_cation-transptr_C"/>
</dbReference>
<dbReference type="GO" id="GO:0016887">
    <property type="term" value="F:ATP hydrolysis activity"/>
    <property type="evidence" value="ECO:0007669"/>
    <property type="project" value="InterPro"/>
</dbReference>
<dbReference type="Gene3D" id="3.40.1110.10">
    <property type="entry name" value="Calcium-transporting ATPase, cytoplasmic domain N"/>
    <property type="match status" value="1"/>
</dbReference>
<dbReference type="GO" id="GO:0005516">
    <property type="term" value="F:calmodulin binding"/>
    <property type="evidence" value="ECO:0007669"/>
    <property type="project" value="UniProtKB-KW"/>
</dbReference>
<evidence type="ECO:0000256" key="14">
    <source>
        <dbReference type="ARBA" id="ARBA00023008"/>
    </source>
</evidence>
<dbReference type="Proteomes" id="UP000275408">
    <property type="component" value="Unassembled WGS sequence"/>
</dbReference>
<proteinExistence type="inferred from homology"/>
<evidence type="ECO:0000256" key="5">
    <source>
        <dbReference type="ARBA" id="ARBA00022692"/>
    </source>
</evidence>
<dbReference type="SFLD" id="SFLDF00027">
    <property type="entry name" value="p-type_atpase"/>
    <property type="match status" value="1"/>
</dbReference>
<gene>
    <name evidence="20" type="ORF">pdam_00005527</name>
</gene>
<dbReference type="AlphaFoldDB" id="A0A3M6TAB1"/>
<feature type="transmembrane region" description="Helical" evidence="18">
    <location>
        <begin position="346"/>
        <end position="369"/>
    </location>
</feature>
<dbReference type="PROSITE" id="PS00154">
    <property type="entry name" value="ATPASE_E1_E2"/>
    <property type="match status" value="1"/>
</dbReference>
<dbReference type="InterPro" id="IPR059000">
    <property type="entry name" value="ATPase_P-type_domA"/>
</dbReference>
<dbReference type="InterPro" id="IPR036412">
    <property type="entry name" value="HAD-like_sf"/>
</dbReference>
<dbReference type="GO" id="GO:0051480">
    <property type="term" value="P:regulation of cytosolic calcium ion concentration"/>
    <property type="evidence" value="ECO:0007669"/>
    <property type="project" value="TreeGrafter"/>
</dbReference>
<feature type="region of interest" description="Disordered" evidence="17">
    <location>
        <begin position="284"/>
        <end position="334"/>
    </location>
</feature>
<dbReference type="GO" id="GO:0005886">
    <property type="term" value="C:plasma membrane"/>
    <property type="evidence" value="ECO:0007669"/>
    <property type="project" value="TreeGrafter"/>
</dbReference>
<dbReference type="InterPro" id="IPR008250">
    <property type="entry name" value="ATPase_P-typ_transduc_dom_A_sf"/>
</dbReference>
<evidence type="ECO:0000256" key="1">
    <source>
        <dbReference type="ARBA" id="ARBA00004127"/>
    </source>
</evidence>
<dbReference type="GO" id="GO:0005388">
    <property type="term" value="F:P-type calcium transporter activity"/>
    <property type="evidence" value="ECO:0007669"/>
    <property type="project" value="InterPro"/>
</dbReference>
<dbReference type="EC" id="7.2.2.8" evidence="3"/>
<evidence type="ECO:0000256" key="4">
    <source>
        <dbReference type="ARBA" id="ARBA00022448"/>
    </source>
</evidence>
<keyword evidence="14" id="KW-0186">Copper</keyword>
<sequence>MAEPSIKKEEQQSLRSLDSLDFNAVADFSDLSIRDLTLLMEHRGQEARDYLNSNFGGVQKLVHKLHTSSERGIGGFPEDLENRKAVFGCNFIPPKPPKTFLQFLIDAFKDIILIILTVAAVVSLMLGIFAPEECEGSEDNTGWIDGFAIIVAVIIVALVTAVNDYQKEQQFRGLQNKIESEHKFTVVRHGEPIEVLNSEIVVGDLCQVKYGDLLPADGVVVQCNDLKVDESSLTGESDLVKKGLERDPLLLAGTHIMEGSGKMVVCAVGVNSQTGIIFSLLGTHGDKGEEKPDGKGEEAPQSPSIKASKDDFEDINLDEEKDSDSNGKEKKDKDEKSILQGKLTKLAVSIGWLGVAAALLTIIVMVLQFSIRKYVNEKASWQSEHLNAYVNAFITGLTVLVVAVPEGLPLAVTISLAYSVKKMLDDNNLVRHLDACETMGNATAICSDKTGTLTTNRMTVVQSYLADNHNKEVPKQGQLPQTLVELLCKGIAINSSYASNILPSELPDGLPTQVGNKTECALLGFVLEIGETYQDYRDNNPESSFVKVYTFNSARKSMTTAVRLPGGGFRIYSKGASEIMLSRCTSVICKDGEIKPFTAADTEKMVKDVIEPMASDGLRTITLAYRDFPANGVPPEKVGEASAEIEPDWENEGEVLSNMTCIGVVGIEDPVRPEVPDAILKCQRAGIVVRMVTGDNVNTARSIAFKCGILQPNSEFLVLEGKEFNKLIRDSSGKVGSCTNMYLVILFLLVSMVSQKKFDEVWPNLRVLARSSPQDKYTLVKGIIDSKLNPTREIVAVTGDGTNDGPALKKADVGFAMGIAGTDVAKEASDIILTDDNFRSIVKAVMWGRNVYDSISKFLQFQLTVNLVAIVVAFIGACVVQVSPLTGTQLLWVNLIMDSFASLALATEPPTEDLLQRKPYGRTKPLISRTMIRNILGHSIFQLIVMFVLVFLADDLFDIEDGYLETTRCKPTAHSSMVFNTFVMMQLFNEINSRKVHGERNVFSGITHNPVFLIIMAGTFVVQILIIELTGKAFHVTGLGWEEWLWCVFLGFSELLWGQLVLTIPKTSFPKLCRFGTKELPLATIVEPDGPKDSKARLLWIRGLTRLQHQIRVVNAFRSVIDGRSQRAIASPAVFNSLLAPVRTAMVYDDSQYPSALDSTEPGAEAIQRYARKPLNVSQIAYDSGLKFSGEQL</sequence>
<evidence type="ECO:0000256" key="9">
    <source>
        <dbReference type="ARBA" id="ARBA00022840"/>
    </source>
</evidence>
<feature type="transmembrane region" description="Helical" evidence="18">
    <location>
        <begin position="142"/>
        <end position="162"/>
    </location>
</feature>
<dbReference type="InterPro" id="IPR022141">
    <property type="entry name" value="ATP_Ca_trans_C"/>
</dbReference>
<dbReference type="CDD" id="cd02081">
    <property type="entry name" value="P-type_ATPase_Ca_PMCA-like"/>
    <property type="match status" value="1"/>
</dbReference>
<dbReference type="Pfam" id="PF00122">
    <property type="entry name" value="E1-E2_ATPase"/>
    <property type="match status" value="1"/>
</dbReference>
<feature type="transmembrane region" description="Helical" evidence="18">
    <location>
        <begin position="1011"/>
        <end position="1031"/>
    </location>
</feature>
<feature type="compositionally biased region" description="Basic and acidic residues" evidence="17">
    <location>
        <begin position="323"/>
        <end position="334"/>
    </location>
</feature>
<dbReference type="InterPro" id="IPR004014">
    <property type="entry name" value="ATPase_P-typ_cation-transptr_N"/>
</dbReference>
<comment type="subcellular location">
    <subcellularLocation>
        <location evidence="1">Endomembrane system</location>
        <topology evidence="1">Multi-pass membrane protein</topology>
    </subcellularLocation>
</comment>
<dbReference type="SUPFAM" id="SSF81660">
    <property type="entry name" value="Metal cation-transporting ATPase, ATP-binding domain N"/>
    <property type="match status" value="1"/>
</dbReference>
<keyword evidence="8" id="KW-0187">Copper transport</keyword>
<keyword evidence="9" id="KW-0067">ATP-binding</keyword>
<dbReference type="NCBIfam" id="TIGR01494">
    <property type="entry name" value="ATPase_P-type"/>
    <property type="match status" value="3"/>
</dbReference>
<evidence type="ECO:0000256" key="13">
    <source>
        <dbReference type="ARBA" id="ARBA00022989"/>
    </source>
</evidence>
<feature type="transmembrane region" description="Helical" evidence="18">
    <location>
        <begin position="863"/>
        <end position="883"/>
    </location>
</feature>
<evidence type="ECO:0000256" key="16">
    <source>
        <dbReference type="ARBA" id="ARBA00023136"/>
    </source>
</evidence>
<keyword evidence="13 18" id="KW-1133">Transmembrane helix</keyword>
<dbReference type="InterPro" id="IPR001757">
    <property type="entry name" value="P_typ_ATPase"/>
</dbReference>
<dbReference type="PRINTS" id="PR00121">
    <property type="entry name" value="NAKATPASE"/>
</dbReference>
<dbReference type="GO" id="GO:0005524">
    <property type="term" value="F:ATP binding"/>
    <property type="evidence" value="ECO:0007669"/>
    <property type="project" value="UniProtKB-KW"/>
</dbReference>
<feature type="transmembrane region" description="Helical" evidence="18">
    <location>
        <begin position="389"/>
        <end position="418"/>
    </location>
</feature>
<dbReference type="SFLD" id="SFLDG00002">
    <property type="entry name" value="C1.7:_P-type_atpase_like"/>
    <property type="match status" value="1"/>
</dbReference>
<dbReference type="Pfam" id="PF13246">
    <property type="entry name" value="Cation_ATPase"/>
    <property type="match status" value="1"/>
</dbReference>
<keyword evidence="10" id="KW-0460">Magnesium</keyword>
<evidence type="ECO:0000256" key="3">
    <source>
        <dbReference type="ARBA" id="ARBA00012517"/>
    </source>
</evidence>
<evidence type="ECO:0000256" key="17">
    <source>
        <dbReference type="SAM" id="MobiDB-lite"/>
    </source>
</evidence>
<evidence type="ECO:0000256" key="7">
    <source>
        <dbReference type="ARBA" id="ARBA00022741"/>
    </source>
</evidence>
<evidence type="ECO:0000256" key="18">
    <source>
        <dbReference type="SAM" id="Phobius"/>
    </source>
</evidence>
<dbReference type="Pfam" id="PF00690">
    <property type="entry name" value="Cation_ATPase_N"/>
    <property type="match status" value="1"/>
</dbReference>
<dbReference type="STRING" id="46731.A0A3M6TAB1"/>
<keyword evidence="21" id="KW-1185">Reference proteome</keyword>
<dbReference type="FunFam" id="1.20.1110.10:FF:000036">
    <property type="entry name" value="Calcium-transporting ATPase"/>
    <property type="match status" value="1"/>
</dbReference>
<dbReference type="Gene3D" id="2.70.150.10">
    <property type="entry name" value="Calcium-transporting ATPase, cytoplasmic transduction domain A"/>
    <property type="match status" value="1"/>
</dbReference>
<dbReference type="PANTHER" id="PTHR24093">
    <property type="entry name" value="CATION TRANSPORTING ATPASE"/>
    <property type="match status" value="1"/>
</dbReference>
<dbReference type="InterPro" id="IPR018303">
    <property type="entry name" value="ATPase_P-typ_P_site"/>
</dbReference>
<dbReference type="SUPFAM" id="SSF81665">
    <property type="entry name" value="Calcium ATPase, transmembrane domain M"/>
    <property type="match status" value="1"/>
</dbReference>
<protein>
    <recommendedName>
        <fullName evidence="3">P-type Cu(+) transporter</fullName>
        <ecNumber evidence="3">7.2.2.8</ecNumber>
    </recommendedName>
</protein>
<evidence type="ECO:0000256" key="10">
    <source>
        <dbReference type="ARBA" id="ARBA00022842"/>
    </source>
</evidence>
<organism evidence="20 21">
    <name type="scientific">Pocillopora damicornis</name>
    <name type="common">Cauliflower coral</name>
    <name type="synonym">Millepora damicornis</name>
    <dbReference type="NCBI Taxonomy" id="46731"/>
    <lineage>
        <taxon>Eukaryota</taxon>
        <taxon>Metazoa</taxon>
        <taxon>Cnidaria</taxon>
        <taxon>Anthozoa</taxon>
        <taxon>Hexacorallia</taxon>
        <taxon>Scleractinia</taxon>
        <taxon>Astrocoeniina</taxon>
        <taxon>Pocilloporidae</taxon>
        <taxon>Pocillopora</taxon>
    </lineage>
</organism>
<keyword evidence="5 18" id="KW-0812">Transmembrane</keyword>
<feature type="transmembrane region" description="Helical" evidence="18">
    <location>
        <begin position="973"/>
        <end position="991"/>
    </location>
</feature>
<dbReference type="FunFam" id="1.20.1110.10:FF:000001">
    <property type="entry name" value="Calcium-transporting ATPase"/>
    <property type="match status" value="1"/>
</dbReference>
<dbReference type="GO" id="GO:0012505">
    <property type="term" value="C:endomembrane system"/>
    <property type="evidence" value="ECO:0007669"/>
    <property type="project" value="UniProtKB-SubCell"/>
</dbReference>
<dbReference type="SFLD" id="SFLDS00003">
    <property type="entry name" value="Haloacid_Dehalogenase"/>
    <property type="match status" value="1"/>
</dbReference>
<feature type="domain" description="Cation-transporting P-type ATPase N-terminal" evidence="19">
    <location>
        <begin position="54"/>
        <end position="128"/>
    </location>
</feature>
<dbReference type="InterPro" id="IPR023298">
    <property type="entry name" value="ATPase_P-typ_TM_dom_sf"/>
</dbReference>
<keyword evidence="6" id="KW-0479">Metal-binding</keyword>
<dbReference type="FunFam" id="2.70.150.10:FF:000001">
    <property type="entry name" value="Calcium-transporting ATPase"/>
    <property type="match status" value="1"/>
</dbReference>
<keyword evidence="12" id="KW-1278">Translocase</keyword>
<reference evidence="20 21" key="1">
    <citation type="journal article" date="2018" name="Sci. Rep.">
        <title>Comparative analysis of the Pocillopora damicornis genome highlights role of immune system in coral evolution.</title>
        <authorList>
            <person name="Cunning R."/>
            <person name="Bay R.A."/>
            <person name="Gillette P."/>
            <person name="Baker A.C."/>
            <person name="Traylor-Knowles N."/>
        </authorList>
    </citation>
    <scope>NUCLEOTIDE SEQUENCE [LARGE SCALE GENOMIC DNA]</scope>
    <source>
        <strain evidence="20">RSMAS</strain>
        <tissue evidence="20">Whole animal</tissue>
    </source>
</reference>
<comment type="similarity">
    <text evidence="2">Belongs to the cation transport ATPase (P-type) (TC 3.A.3) family. Type IIB subfamily.</text>
</comment>
<evidence type="ECO:0000256" key="12">
    <source>
        <dbReference type="ARBA" id="ARBA00022967"/>
    </source>
</evidence>
<keyword evidence="4" id="KW-0813">Transport</keyword>